<dbReference type="FunFam" id="3.30.160.60:FF:000478">
    <property type="entry name" value="Zinc finger protein 133"/>
    <property type="match status" value="1"/>
</dbReference>
<dbReference type="GO" id="GO:0003677">
    <property type="term" value="F:DNA binding"/>
    <property type="evidence" value="ECO:0007669"/>
    <property type="project" value="UniProtKB-KW"/>
</dbReference>
<keyword evidence="4" id="KW-0677">Repeat</keyword>
<feature type="non-terminal residue" evidence="12">
    <location>
        <position position="1"/>
    </location>
</feature>
<evidence type="ECO:0000256" key="1">
    <source>
        <dbReference type="ARBA" id="ARBA00003767"/>
    </source>
</evidence>
<dbReference type="PROSITE" id="PS50157">
    <property type="entry name" value="ZINC_FINGER_C2H2_2"/>
    <property type="match status" value="1"/>
</dbReference>
<comment type="subcellular location">
    <subcellularLocation>
        <location evidence="2">Nucleus</location>
    </subcellularLocation>
</comment>
<dbReference type="EMBL" id="KV967856">
    <property type="protein sequence ID" value="PIO16468.1"/>
    <property type="molecule type" value="Genomic_DNA"/>
</dbReference>
<feature type="domain" description="C2H2-type" evidence="11">
    <location>
        <begin position="241"/>
        <end position="268"/>
    </location>
</feature>
<dbReference type="SUPFAM" id="SSF57667">
    <property type="entry name" value="beta-beta-alpha zinc fingers"/>
    <property type="match status" value="1"/>
</dbReference>
<name>A0A2G9QLG0_AQUCT</name>
<dbReference type="Gene3D" id="3.30.160.60">
    <property type="entry name" value="Classic Zinc Finger"/>
    <property type="match status" value="1"/>
</dbReference>
<evidence type="ECO:0000256" key="4">
    <source>
        <dbReference type="ARBA" id="ARBA00022737"/>
    </source>
</evidence>
<keyword evidence="6" id="KW-0862">Zinc</keyword>
<sequence length="272" mass="30123">DYVVVKKSSGEPISGGWSRTQSPTMVPPPPPIPERNKEQKILELTTMMVHLLTGEGGLEGDVMDDRQSLSSWDPPEEATPDERSPFCKEEPLEEWIPLHAGLPPPTDRTQHVSVGIKEEPDSCQGEPVINPIMEGPLLSEEKSLLHSKVSKAGDLIHLHVFTHHPPTQVKEELLVSDEGPLEEPDVPTQCPSALVSQEALLEEEFTEGDVVCFKWNVVGPKRKPRQILPKPGHRAVKGKQFSCTECGKCLRSNADLIQHNRVHSGEKPFQCS</sequence>
<protein>
    <recommendedName>
        <fullName evidence="11">C2H2-type domain-containing protein</fullName>
    </recommendedName>
</protein>
<evidence type="ECO:0000256" key="10">
    <source>
        <dbReference type="SAM" id="MobiDB-lite"/>
    </source>
</evidence>
<keyword evidence="7" id="KW-0238">DNA-binding</keyword>
<proteinExistence type="predicted"/>
<dbReference type="InterPro" id="IPR013087">
    <property type="entry name" value="Znf_C2H2_type"/>
</dbReference>
<evidence type="ECO:0000256" key="7">
    <source>
        <dbReference type="ARBA" id="ARBA00023125"/>
    </source>
</evidence>
<reference evidence="12" key="1">
    <citation type="submission" date="2017-08" db="EMBL/GenBank/DDBJ databases">
        <title>Assembly of the North American Bullfrog Genome.</title>
        <authorList>
            <person name="Warren R.L."/>
            <person name="Vandervalk B.P."/>
            <person name="Kucuk E."/>
            <person name="Birol I."/>
            <person name="Helbing C."/>
            <person name="Pandoh P."/>
            <person name="Behsaz B."/>
            <person name="Mohamadi H."/>
            <person name="Chu J."/>
            <person name="Jackman S."/>
            <person name="Hammond S.A."/>
            <person name="Veldhoen N."/>
            <person name="Kirk H."/>
            <person name="Zhao Y."/>
            <person name="Coope R."/>
            <person name="Pleasance S."/>
            <person name="Moore R."/>
            <person name="Holt R."/>
        </authorList>
    </citation>
    <scope>NUCLEOTIDE SEQUENCE</scope>
    <source>
        <strain evidence="12">Bruno</strain>
        <tissue evidence="12">Liver</tissue>
    </source>
</reference>
<feature type="region of interest" description="Disordered" evidence="10">
    <location>
        <begin position="1"/>
        <end position="35"/>
    </location>
</feature>
<feature type="region of interest" description="Disordered" evidence="10">
    <location>
        <begin position="56"/>
        <end position="85"/>
    </location>
</feature>
<evidence type="ECO:0000256" key="9">
    <source>
        <dbReference type="PROSITE-ProRule" id="PRU00042"/>
    </source>
</evidence>
<evidence type="ECO:0000313" key="12">
    <source>
        <dbReference type="EMBL" id="PIO16468.1"/>
    </source>
</evidence>
<evidence type="ECO:0000256" key="6">
    <source>
        <dbReference type="ARBA" id="ARBA00022833"/>
    </source>
</evidence>
<evidence type="ECO:0000256" key="5">
    <source>
        <dbReference type="ARBA" id="ARBA00022771"/>
    </source>
</evidence>
<evidence type="ECO:0000256" key="8">
    <source>
        <dbReference type="ARBA" id="ARBA00023242"/>
    </source>
</evidence>
<organism evidence="12">
    <name type="scientific">Aquarana catesbeiana</name>
    <name type="common">American bullfrog</name>
    <name type="synonym">Rana catesbeiana</name>
    <dbReference type="NCBI Taxonomy" id="8400"/>
    <lineage>
        <taxon>Eukaryota</taxon>
        <taxon>Metazoa</taxon>
        <taxon>Chordata</taxon>
        <taxon>Craniata</taxon>
        <taxon>Vertebrata</taxon>
        <taxon>Euteleostomi</taxon>
        <taxon>Amphibia</taxon>
        <taxon>Batrachia</taxon>
        <taxon>Anura</taxon>
        <taxon>Neobatrachia</taxon>
        <taxon>Ranoidea</taxon>
        <taxon>Ranidae</taxon>
        <taxon>Aquarana</taxon>
    </lineage>
</organism>
<dbReference type="InterPro" id="IPR036236">
    <property type="entry name" value="Znf_C2H2_sf"/>
</dbReference>
<dbReference type="AlphaFoldDB" id="A0A2G9QLG0"/>
<feature type="non-terminal residue" evidence="12">
    <location>
        <position position="272"/>
    </location>
</feature>
<dbReference type="OrthoDB" id="21416at2759"/>
<evidence type="ECO:0000259" key="11">
    <source>
        <dbReference type="PROSITE" id="PS50157"/>
    </source>
</evidence>
<evidence type="ECO:0000256" key="2">
    <source>
        <dbReference type="ARBA" id="ARBA00004123"/>
    </source>
</evidence>
<keyword evidence="3" id="KW-0479">Metal-binding</keyword>
<evidence type="ECO:0000256" key="3">
    <source>
        <dbReference type="ARBA" id="ARBA00022723"/>
    </source>
</evidence>
<keyword evidence="5 9" id="KW-0863">Zinc-finger</keyword>
<keyword evidence="8" id="KW-0539">Nucleus</keyword>
<dbReference type="PROSITE" id="PS00028">
    <property type="entry name" value="ZINC_FINGER_C2H2_1"/>
    <property type="match status" value="1"/>
</dbReference>
<dbReference type="GO" id="GO:0005634">
    <property type="term" value="C:nucleus"/>
    <property type="evidence" value="ECO:0007669"/>
    <property type="project" value="UniProtKB-SubCell"/>
</dbReference>
<dbReference type="GO" id="GO:0008270">
    <property type="term" value="F:zinc ion binding"/>
    <property type="evidence" value="ECO:0007669"/>
    <property type="project" value="UniProtKB-KW"/>
</dbReference>
<accession>A0A2G9QLG0</accession>
<comment type="function">
    <text evidence="1">May be involved in transcriptional regulation.</text>
</comment>
<gene>
    <name evidence="12" type="ORF">AB205_0026320</name>
</gene>